<keyword evidence="1 4" id="KW-0808">Transferase</keyword>
<dbReference type="OrthoDB" id="4153463at2"/>
<organism evidence="4 5">
    <name type="scientific">Streptomyces taklimakanensis</name>
    <dbReference type="NCBI Taxonomy" id="2569853"/>
    <lineage>
        <taxon>Bacteria</taxon>
        <taxon>Bacillati</taxon>
        <taxon>Actinomycetota</taxon>
        <taxon>Actinomycetes</taxon>
        <taxon>Kitasatosporales</taxon>
        <taxon>Streptomycetaceae</taxon>
        <taxon>Streptomyces</taxon>
    </lineage>
</organism>
<gene>
    <name evidence="4" type="ORF">F0L17_26240</name>
</gene>
<accession>A0A6G2BKE6</accession>
<evidence type="ECO:0000313" key="4">
    <source>
        <dbReference type="EMBL" id="MTE22533.1"/>
    </source>
</evidence>
<evidence type="ECO:0000256" key="2">
    <source>
        <dbReference type="ARBA" id="ARBA00023315"/>
    </source>
</evidence>
<dbReference type="InterPro" id="IPR050680">
    <property type="entry name" value="YpeA/RimI_acetyltransf"/>
</dbReference>
<dbReference type="Proteomes" id="UP000473014">
    <property type="component" value="Unassembled WGS sequence"/>
</dbReference>
<protein>
    <submittedName>
        <fullName evidence="4">GNAT family N-acetyltransferase</fullName>
    </submittedName>
</protein>
<dbReference type="InterPro" id="IPR000182">
    <property type="entry name" value="GNAT_dom"/>
</dbReference>
<keyword evidence="5" id="KW-1185">Reference proteome</keyword>
<evidence type="ECO:0000256" key="1">
    <source>
        <dbReference type="ARBA" id="ARBA00022679"/>
    </source>
</evidence>
<keyword evidence="2" id="KW-0012">Acyltransferase</keyword>
<dbReference type="SUPFAM" id="SSF55729">
    <property type="entry name" value="Acyl-CoA N-acyltransferases (Nat)"/>
    <property type="match status" value="1"/>
</dbReference>
<reference evidence="4 5" key="1">
    <citation type="submission" date="2019-11" db="EMBL/GenBank/DDBJ databases">
        <authorList>
            <person name="Yuan L."/>
        </authorList>
    </citation>
    <scope>NUCLEOTIDE SEQUENCE [LARGE SCALE GENOMIC DNA]</scope>
    <source>
        <strain evidence="4 5">TRM43335</strain>
    </source>
</reference>
<name>A0A6G2BKE6_9ACTN</name>
<dbReference type="PROSITE" id="PS51186">
    <property type="entry name" value="GNAT"/>
    <property type="match status" value="1"/>
</dbReference>
<dbReference type="GO" id="GO:0016747">
    <property type="term" value="F:acyltransferase activity, transferring groups other than amino-acyl groups"/>
    <property type="evidence" value="ECO:0007669"/>
    <property type="project" value="InterPro"/>
</dbReference>
<dbReference type="EMBL" id="WIXO01000002">
    <property type="protein sequence ID" value="MTE22533.1"/>
    <property type="molecule type" value="Genomic_DNA"/>
</dbReference>
<dbReference type="Gene3D" id="3.40.630.30">
    <property type="match status" value="1"/>
</dbReference>
<dbReference type="CDD" id="cd04301">
    <property type="entry name" value="NAT_SF"/>
    <property type="match status" value="1"/>
</dbReference>
<sequence length="168" mass="18109">MDLTRSALPDTLPEGGLLRQVDSSSDDVRALHDIHTLARTAGARELDYRTFHARLDQFGGDVAGRSAGVSLLLEIAGRPVGHVLAQAWKDRGRIVDMAVAPAFRGRGVGLALIAAAVERLRELGCGHALVALDSSRLRYQQALYEALAVTGEYAVTQYVRRPHGDARA</sequence>
<proteinExistence type="predicted"/>
<dbReference type="Pfam" id="PF00583">
    <property type="entry name" value="Acetyltransf_1"/>
    <property type="match status" value="1"/>
</dbReference>
<feature type="domain" description="N-acetyltransferase" evidence="3">
    <location>
        <begin position="16"/>
        <end position="168"/>
    </location>
</feature>
<dbReference type="InterPro" id="IPR016181">
    <property type="entry name" value="Acyl_CoA_acyltransferase"/>
</dbReference>
<dbReference type="PANTHER" id="PTHR43420">
    <property type="entry name" value="ACETYLTRANSFERASE"/>
    <property type="match status" value="1"/>
</dbReference>
<evidence type="ECO:0000259" key="3">
    <source>
        <dbReference type="PROSITE" id="PS51186"/>
    </source>
</evidence>
<evidence type="ECO:0000313" key="5">
    <source>
        <dbReference type="Proteomes" id="UP000473014"/>
    </source>
</evidence>
<dbReference type="AlphaFoldDB" id="A0A6G2BKE6"/>
<comment type="caution">
    <text evidence="4">The sequence shown here is derived from an EMBL/GenBank/DDBJ whole genome shotgun (WGS) entry which is preliminary data.</text>
</comment>